<feature type="signal peptide" evidence="12">
    <location>
        <begin position="1"/>
        <end position="31"/>
    </location>
</feature>
<comment type="similarity">
    <text evidence="2">Belongs to the bacterial secretin family. GSP D subfamily.</text>
</comment>
<feature type="domain" description="Type II/III secretion system secretin-like" evidence="13">
    <location>
        <begin position="609"/>
        <end position="778"/>
    </location>
</feature>
<evidence type="ECO:0000256" key="4">
    <source>
        <dbReference type="ARBA" id="ARBA00022452"/>
    </source>
</evidence>
<reference evidence="16 17" key="1">
    <citation type="submission" date="2020-08" db="EMBL/GenBank/DDBJ databases">
        <title>Functional genomics of gut bacteria from endangered species of beetles.</title>
        <authorList>
            <person name="Carlos-Shanley C."/>
        </authorList>
    </citation>
    <scope>NUCLEOTIDE SEQUENCE [LARGE SCALE GENOMIC DNA]</scope>
    <source>
        <strain evidence="16 17">S00198</strain>
    </source>
</reference>
<feature type="compositionally biased region" description="Low complexity" evidence="11">
    <location>
        <begin position="74"/>
        <end position="96"/>
    </location>
</feature>
<dbReference type="GO" id="GO:0015628">
    <property type="term" value="P:protein secretion by the type II secretion system"/>
    <property type="evidence" value="ECO:0007669"/>
    <property type="project" value="InterPro"/>
</dbReference>
<feature type="domain" description="NolW-like" evidence="14">
    <location>
        <begin position="232"/>
        <end position="289"/>
    </location>
</feature>
<dbReference type="InterPro" id="IPR005644">
    <property type="entry name" value="NolW-like"/>
</dbReference>
<keyword evidence="17" id="KW-1185">Reference proteome</keyword>
<dbReference type="Proteomes" id="UP000575083">
    <property type="component" value="Unassembled WGS sequence"/>
</dbReference>
<dbReference type="InterPro" id="IPR013356">
    <property type="entry name" value="T2SS_GspD"/>
</dbReference>
<dbReference type="InterPro" id="IPR049371">
    <property type="entry name" value="GspD-like_N0"/>
</dbReference>
<feature type="compositionally biased region" description="Low complexity" evidence="11">
    <location>
        <begin position="822"/>
        <end position="834"/>
    </location>
</feature>
<dbReference type="InterPro" id="IPR001775">
    <property type="entry name" value="GspD/PilQ"/>
</dbReference>
<keyword evidence="9" id="KW-0998">Cell outer membrane</keyword>
<evidence type="ECO:0000256" key="8">
    <source>
        <dbReference type="ARBA" id="ARBA00023136"/>
    </source>
</evidence>
<keyword evidence="3 10" id="KW-0813">Transport</keyword>
<dbReference type="GO" id="GO:0009279">
    <property type="term" value="C:cell outer membrane"/>
    <property type="evidence" value="ECO:0007669"/>
    <property type="project" value="UniProtKB-SubCell"/>
</dbReference>
<dbReference type="PANTHER" id="PTHR30332:SF25">
    <property type="entry name" value="SECRETIN XPSD"/>
    <property type="match status" value="1"/>
</dbReference>
<feature type="region of interest" description="Disordered" evidence="11">
    <location>
        <begin position="805"/>
        <end position="841"/>
    </location>
</feature>
<dbReference type="GO" id="GO:0015627">
    <property type="term" value="C:type II protein secretion system complex"/>
    <property type="evidence" value="ECO:0007669"/>
    <property type="project" value="InterPro"/>
</dbReference>
<gene>
    <name evidence="16" type="ORF">HNP48_004094</name>
</gene>
<feature type="chain" id="PRO_5031212971" evidence="12">
    <location>
        <begin position="32"/>
        <end position="841"/>
    </location>
</feature>
<feature type="compositionally biased region" description="Polar residues" evidence="11">
    <location>
        <begin position="458"/>
        <end position="469"/>
    </location>
</feature>
<evidence type="ECO:0000256" key="11">
    <source>
        <dbReference type="SAM" id="MobiDB-lite"/>
    </source>
</evidence>
<dbReference type="RefSeq" id="WP_184860392.1">
    <property type="nucleotide sequence ID" value="NZ_JACHLK010000008.1"/>
</dbReference>
<feature type="domain" description="NolW-like" evidence="14">
    <location>
        <begin position="298"/>
        <end position="370"/>
    </location>
</feature>
<evidence type="ECO:0000259" key="13">
    <source>
        <dbReference type="Pfam" id="PF00263"/>
    </source>
</evidence>
<comment type="caution">
    <text evidence="16">The sequence shown here is derived from an EMBL/GenBank/DDBJ whole genome shotgun (WGS) entry which is preliminary data.</text>
</comment>
<dbReference type="Gene3D" id="3.30.1370.120">
    <property type="match status" value="3"/>
</dbReference>
<evidence type="ECO:0000256" key="7">
    <source>
        <dbReference type="ARBA" id="ARBA00022927"/>
    </source>
</evidence>
<evidence type="ECO:0000256" key="1">
    <source>
        <dbReference type="ARBA" id="ARBA00004442"/>
    </source>
</evidence>
<keyword evidence="5" id="KW-0812">Transmembrane</keyword>
<keyword evidence="6 12" id="KW-0732">Signal</keyword>
<organism evidence="16 17">
    <name type="scientific">Acidovorax soli</name>
    <dbReference type="NCBI Taxonomy" id="592050"/>
    <lineage>
        <taxon>Bacteria</taxon>
        <taxon>Pseudomonadati</taxon>
        <taxon>Pseudomonadota</taxon>
        <taxon>Betaproteobacteria</taxon>
        <taxon>Burkholderiales</taxon>
        <taxon>Comamonadaceae</taxon>
        <taxon>Acidovorax</taxon>
    </lineage>
</organism>
<dbReference type="Pfam" id="PF21305">
    <property type="entry name" value="type_II_gspD_N0"/>
    <property type="match status" value="1"/>
</dbReference>
<dbReference type="NCBIfam" id="TIGR02517">
    <property type="entry name" value="type_II_gspD"/>
    <property type="match status" value="1"/>
</dbReference>
<evidence type="ECO:0000256" key="6">
    <source>
        <dbReference type="ARBA" id="ARBA00022729"/>
    </source>
</evidence>
<keyword evidence="7" id="KW-0653">Protein transport</keyword>
<evidence type="ECO:0000313" key="16">
    <source>
        <dbReference type="EMBL" id="MBB6561401.1"/>
    </source>
</evidence>
<dbReference type="PRINTS" id="PR00811">
    <property type="entry name" value="BCTERIALGSPD"/>
</dbReference>
<feature type="region of interest" description="Disordered" evidence="11">
    <location>
        <begin position="436"/>
        <end position="474"/>
    </location>
</feature>
<dbReference type="AlphaFoldDB" id="A0A7X0PGF0"/>
<dbReference type="InterPro" id="IPR004846">
    <property type="entry name" value="T2SS/T3SS_dom"/>
</dbReference>
<evidence type="ECO:0000256" key="12">
    <source>
        <dbReference type="SAM" id="SignalP"/>
    </source>
</evidence>
<dbReference type="InterPro" id="IPR038591">
    <property type="entry name" value="NolW-like_sf"/>
</dbReference>
<feature type="compositionally biased region" description="Low complexity" evidence="11">
    <location>
        <begin position="436"/>
        <end position="453"/>
    </location>
</feature>
<evidence type="ECO:0000256" key="9">
    <source>
        <dbReference type="ARBA" id="ARBA00023237"/>
    </source>
</evidence>
<feature type="domain" description="GspD-like N0" evidence="15">
    <location>
        <begin position="139"/>
        <end position="209"/>
    </location>
</feature>
<evidence type="ECO:0000313" key="17">
    <source>
        <dbReference type="Proteomes" id="UP000575083"/>
    </source>
</evidence>
<dbReference type="EMBL" id="JACHLK010000008">
    <property type="protein sequence ID" value="MBB6561401.1"/>
    <property type="molecule type" value="Genomic_DNA"/>
</dbReference>
<comment type="subcellular location">
    <subcellularLocation>
        <location evidence="1 10">Cell outer membrane</location>
    </subcellularLocation>
</comment>
<sequence length="841" mass="86410">MNKSIPPMLRKLTAVSVALLPTLTATHLVMAQQPPINPFTGQPMPAVPSGGGTPVPGGFSMPGVTIQAPPTPQPGGAAAAPATVAPSPAAPTLAAPATPPAAPIAMPAPGAAAPAATPAGSSSNPGVVLSNTPNPGVTLKFDNADIYEVIQVVLGEVLKLDYVIDPTVQGRVTLKSTGAISMADIYSTLETALAASNISIVRQGKLYKVLRDTNAVRDVGLGPGVGAASSVMQIIPVQFVQANQLANTLRGFVGPQAAITNDPSNRYLIVVDKAANVEKIVDMVKTLDSDYVSQVQIRLFPLAHSEAADVAKELDALFKTSGIFNKPGTDATKTFFLPVARMNAVMVAAANPALIQTAEQWIKTLDAEPRNGLGSFVHVYPVANGNAANLASLVTQIFGGSAPTQNNANTGAAGLPSASGTAFGSSTGATGSNTGLAGAAAGGTNNQNNSSAARTIERGNTPSQGTTGTAPGLGGSVQVIADTETNTLIVRASPQDYQQVRKVLERLDASPRQVMVQVMVAEVTLTDALQYGVEWWIKSALTSGGKSWPGFLGLDGGISTSGVNISAVGSTTGTPVIGSTPRVTGTSTGLNYAVFGSAGQVIGLLNVLGRDTNVNILSAPHVLASDGKVAKIEVGSEVPVITQTVSTPSNSLISSNQFSTSNSVQYRPTGILLEVKPSITSAGRLTLSISQEVSSVGDAVDAGGTKYPSFLKRKVTTDATIEDGKTIMLAGLIENRTENGIVGVPVLKDIPIVGGLFGTTNKTKNKTELLISITPYIVNSRDEADRLAGTFQESLHKLRAMLQDKDTTVPPNLGRDAPVRSQQKPAAAKAPQIQNSEAFVN</sequence>
<keyword evidence="4" id="KW-1134">Transmembrane beta strand</keyword>
<evidence type="ECO:0000256" key="5">
    <source>
        <dbReference type="ARBA" id="ARBA00022692"/>
    </source>
</evidence>
<accession>A0A7X0PGF0</accession>
<evidence type="ECO:0000256" key="2">
    <source>
        <dbReference type="ARBA" id="ARBA00006980"/>
    </source>
</evidence>
<dbReference type="Pfam" id="PF03958">
    <property type="entry name" value="Secretin_N"/>
    <property type="match status" value="3"/>
</dbReference>
<feature type="domain" description="NolW-like" evidence="14">
    <location>
        <begin position="377"/>
        <end position="513"/>
    </location>
</feature>
<evidence type="ECO:0000259" key="15">
    <source>
        <dbReference type="Pfam" id="PF21305"/>
    </source>
</evidence>
<name>A0A7X0PGF0_9BURK</name>
<dbReference type="Pfam" id="PF00263">
    <property type="entry name" value="Secretin"/>
    <property type="match status" value="1"/>
</dbReference>
<evidence type="ECO:0000259" key="14">
    <source>
        <dbReference type="Pfam" id="PF03958"/>
    </source>
</evidence>
<keyword evidence="8" id="KW-0472">Membrane</keyword>
<proteinExistence type="inferred from homology"/>
<dbReference type="InterPro" id="IPR050810">
    <property type="entry name" value="Bact_Secretion_Sys_Channel"/>
</dbReference>
<dbReference type="PANTHER" id="PTHR30332">
    <property type="entry name" value="PROBABLE GENERAL SECRETION PATHWAY PROTEIN D"/>
    <property type="match status" value="1"/>
</dbReference>
<feature type="region of interest" description="Disordered" evidence="11">
    <location>
        <begin position="40"/>
        <end position="96"/>
    </location>
</feature>
<protein>
    <submittedName>
        <fullName evidence="16">General secretion pathway protein D</fullName>
    </submittedName>
</protein>
<evidence type="ECO:0000256" key="10">
    <source>
        <dbReference type="RuleBase" id="RU004004"/>
    </source>
</evidence>
<evidence type="ECO:0000256" key="3">
    <source>
        <dbReference type="ARBA" id="ARBA00022448"/>
    </source>
</evidence>